<proteinExistence type="inferred from homology"/>
<dbReference type="PANTHER" id="PTHR23407:SF1">
    <property type="entry name" value="5-FORMYLTETRAHYDROFOLATE CYCLO-LIGASE"/>
    <property type="match status" value="1"/>
</dbReference>
<dbReference type="Proteomes" id="UP000829069">
    <property type="component" value="Chromosome"/>
</dbReference>
<evidence type="ECO:0000313" key="5">
    <source>
        <dbReference type="EMBL" id="UNK46890.1"/>
    </source>
</evidence>
<evidence type="ECO:0000256" key="1">
    <source>
        <dbReference type="ARBA" id="ARBA00010638"/>
    </source>
</evidence>
<dbReference type="InterPro" id="IPR024185">
    <property type="entry name" value="FTHF_cligase-like_sf"/>
</dbReference>
<sequence>MEKQTRLDKETARAYFRARRSERPAEERLRAGTAFAQQVLDGLRQLKIPAGTTVPAYLSVGSEPSTRTLLPALEDAGYDVVVPICEPGYRLSWARWYTGVELARSPRAWVDEPVGERFGPEIMAGLPLLLIPGLAVDSAGNRMGQGGGYYDRFLASLPAGADRTKIVGLFYSDEVVPSGTFEFTTLDAPLDGVVTPDGWTWFSSRTVRNTV</sequence>
<dbReference type="GO" id="GO:0030272">
    <property type="term" value="F:5-formyltetrahydrofolate cyclo-ligase activity"/>
    <property type="evidence" value="ECO:0007669"/>
    <property type="project" value="UniProtKB-EC"/>
</dbReference>
<dbReference type="Gene3D" id="3.40.50.10420">
    <property type="entry name" value="NagB/RpiA/CoA transferase-like"/>
    <property type="match status" value="1"/>
</dbReference>
<dbReference type="InterPro" id="IPR037171">
    <property type="entry name" value="NagB/RpiA_transferase-like"/>
</dbReference>
<evidence type="ECO:0000256" key="3">
    <source>
        <dbReference type="ARBA" id="ARBA00022840"/>
    </source>
</evidence>
<keyword evidence="4" id="KW-0460">Magnesium</keyword>
<keyword evidence="4" id="KW-0479">Metal-binding</keyword>
<evidence type="ECO:0000313" key="6">
    <source>
        <dbReference type="Proteomes" id="UP000829069"/>
    </source>
</evidence>
<keyword evidence="5" id="KW-0436">Ligase</keyword>
<reference evidence="5 6" key="1">
    <citation type="submission" date="2022-03" db="EMBL/GenBank/DDBJ databases">
        <title>Isotopic signatures of nitrous oxide derived from detoxification processes.</title>
        <authorList>
            <person name="Behrendt U."/>
            <person name="Buchen C."/>
            <person name="Well R."/>
            <person name="Ulrich A."/>
            <person name="Rohe L."/>
            <person name="Kolb S."/>
            <person name="Schloter M."/>
            <person name="Horn M.A."/>
            <person name="Augustin J."/>
        </authorList>
    </citation>
    <scope>NUCLEOTIDE SEQUENCE [LARGE SCALE GENOMIC DNA]</scope>
    <source>
        <strain evidence="5 6">S4-C24</strain>
    </source>
</reference>
<dbReference type="RefSeq" id="WP_241914770.1">
    <property type="nucleotide sequence ID" value="NZ_CP093326.1"/>
</dbReference>
<dbReference type="Pfam" id="PF01812">
    <property type="entry name" value="5-FTHF_cyc-lig"/>
    <property type="match status" value="1"/>
</dbReference>
<comment type="similarity">
    <text evidence="1 4">Belongs to the 5-formyltetrahydrofolate cyclo-ligase family.</text>
</comment>
<comment type="catalytic activity">
    <reaction evidence="4">
        <text>(6S)-5-formyl-5,6,7,8-tetrahydrofolate + ATP = (6R)-5,10-methenyltetrahydrofolate + ADP + phosphate</text>
        <dbReference type="Rhea" id="RHEA:10488"/>
        <dbReference type="ChEBI" id="CHEBI:30616"/>
        <dbReference type="ChEBI" id="CHEBI:43474"/>
        <dbReference type="ChEBI" id="CHEBI:57455"/>
        <dbReference type="ChEBI" id="CHEBI:57457"/>
        <dbReference type="ChEBI" id="CHEBI:456216"/>
        <dbReference type="EC" id="6.3.3.2"/>
    </reaction>
</comment>
<name>A0ABY3W970_9MICC</name>
<keyword evidence="6" id="KW-1185">Reference proteome</keyword>
<protein>
    <recommendedName>
        <fullName evidence="4">5-formyltetrahydrofolate cyclo-ligase</fullName>
        <ecNumber evidence="4">6.3.3.2</ecNumber>
    </recommendedName>
</protein>
<dbReference type="NCBIfam" id="TIGR02727">
    <property type="entry name" value="MTHFS_bact"/>
    <property type="match status" value="1"/>
</dbReference>
<accession>A0ABY3W970</accession>
<comment type="cofactor">
    <cofactor evidence="4">
        <name>Mg(2+)</name>
        <dbReference type="ChEBI" id="CHEBI:18420"/>
    </cofactor>
</comment>
<keyword evidence="3 4" id="KW-0067">ATP-binding</keyword>
<organism evidence="5 6">
    <name type="scientific">Arthrobacter sulfonylureivorans</name>
    <dbReference type="NCBI Taxonomy" id="2486855"/>
    <lineage>
        <taxon>Bacteria</taxon>
        <taxon>Bacillati</taxon>
        <taxon>Actinomycetota</taxon>
        <taxon>Actinomycetes</taxon>
        <taxon>Micrococcales</taxon>
        <taxon>Micrococcaceae</taxon>
        <taxon>Arthrobacter</taxon>
    </lineage>
</organism>
<keyword evidence="2 4" id="KW-0547">Nucleotide-binding</keyword>
<dbReference type="EC" id="6.3.3.2" evidence="4"/>
<dbReference type="EMBL" id="CP093326">
    <property type="protein sequence ID" value="UNK46890.1"/>
    <property type="molecule type" value="Genomic_DNA"/>
</dbReference>
<dbReference type="InterPro" id="IPR002698">
    <property type="entry name" value="FTHF_cligase"/>
</dbReference>
<dbReference type="SUPFAM" id="SSF100950">
    <property type="entry name" value="NagB/RpiA/CoA transferase-like"/>
    <property type="match status" value="1"/>
</dbReference>
<dbReference type="PANTHER" id="PTHR23407">
    <property type="entry name" value="ATPASE INHIBITOR/5-FORMYLTETRAHYDROFOLATE CYCLO-LIGASE"/>
    <property type="match status" value="1"/>
</dbReference>
<evidence type="ECO:0000256" key="2">
    <source>
        <dbReference type="ARBA" id="ARBA00022741"/>
    </source>
</evidence>
<dbReference type="PIRSF" id="PIRSF006806">
    <property type="entry name" value="FTHF_cligase"/>
    <property type="match status" value="1"/>
</dbReference>
<gene>
    <name evidence="5" type="ORF">MNQ99_05925</name>
</gene>
<evidence type="ECO:0000256" key="4">
    <source>
        <dbReference type="RuleBase" id="RU361279"/>
    </source>
</evidence>